<dbReference type="AlphaFoldDB" id="A0A1H8E5Q2"/>
<reference evidence="1 2" key="1">
    <citation type="submission" date="2016-10" db="EMBL/GenBank/DDBJ databases">
        <authorList>
            <person name="de Groot N.N."/>
        </authorList>
    </citation>
    <scope>NUCLEOTIDE SEQUENCE [LARGE SCALE GENOMIC DNA]</scope>
    <source>
        <strain evidence="1 2">Nm22</strain>
    </source>
</reference>
<evidence type="ECO:0000313" key="2">
    <source>
        <dbReference type="Proteomes" id="UP000199459"/>
    </source>
</evidence>
<dbReference type="Proteomes" id="UP000199459">
    <property type="component" value="Unassembled WGS sequence"/>
</dbReference>
<gene>
    <name evidence="1" type="ORF">SAMN05216325_108138</name>
</gene>
<name>A0A1H8E5Q2_9PROT</name>
<organism evidence="1 2">
    <name type="scientific">Nitrosomonas marina</name>
    <dbReference type="NCBI Taxonomy" id="917"/>
    <lineage>
        <taxon>Bacteria</taxon>
        <taxon>Pseudomonadati</taxon>
        <taxon>Pseudomonadota</taxon>
        <taxon>Betaproteobacteria</taxon>
        <taxon>Nitrosomonadales</taxon>
        <taxon>Nitrosomonadaceae</taxon>
        <taxon>Nitrosomonas</taxon>
    </lineage>
</organism>
<sequence length="79" mass="8921">MHHTILKEQDVSLLRAEIEMLMVERQSLLKTVGAAARFIACLDSRRLPEEACETAERLAKSLNQLSEDTLQDALEKIKA</sequence>
<proteinExistence type="predicted"/>
<dbReference type="STRING" id="917.SAMN05216326_10314"/>
<evidence type="ECO:0000313" key="1">
    <source>
        <dbReference type="EMBL" id="SEN14740.1"/>
    </source>
</evidence>
<dbReference type="RefSeq" id="WP_090630732.1">
    <property type="nucleotide sequence ID" value="NZ_FOCP01000008.1"/>
</dbReference>
<dbReference type="EMBL" id="FOCP01000008">
    <property type="protein sequence ID" value="SEN14740.1"/>
    <property type="molecule type" value="Genomic_DNA"/>
</dbReference>
<protein>
    <submittedName>
        <fullName evidence="1">Uncharacterized protein</fullName>
    </submittedName>
</protein>
<accession>A0A1H8E5Q2</accession>
<dbReference type="OrthoDB" id="9181944at2"/>